<evidence type="ECO:0000256" key="15">
    <source>
        <dbReference type="SAM" id="Phobius"/>
    </source>
</evidence>
<dbReference type="Proteomes" id="UP000594263">
    <property type="component" value="Unplaced"/>
</dbReference>
<accession>A0A7N0V1V6</accession>
<keyword evidence="8 14" id="KW-0863">Zinc-finger</keyword>
<dbReference type="AlphaFoldDB" id="A0A7N0V1V6"/>
<dbReference type="PANTHER" id="PTHR46913">
    <property type="entry name" value="RING-H2 FINGER PROTEIN ATL16"/>
    <property type="match status" value="1"/>
</dbReference>
<dbReference type="SMART" id="SM00184">
    <property type="entry name" value="RING"/>
    <property type="match status" value="1"/>
</dbReference>
<comment type="pathway">
    <text evidence="3">Protein modification; protein ubiquitination.</text>
</comment>
<evidence type="ECO:0000256" key="12">
    <source>
        <dbReference type="ARBA" id="ARBA00023136"/>
    </source>
</evidence>
<dbReference type="InterPro" id="IPR013083">
    <property type="entry name" value="Znf_RING/FYVE/PHD"/>
</dbReference>
<keyword evidence="5" id="KW-0808">Transferase</keyword>
<proteinExistence type="inferred from homology"/>
<dbReference type="GO" id="GO:0008270">
    <property type="term" value="F:zinc ion binding"/>
    <property type="evidence" value="ECO:0007669"/>
    <property type="project" value="UniProtKB-KW"/>
</dbReference>
<dbReference type="PANTHER" id="PTHR46913:SF1">
    <property type="entry name" value="RING-H2 FINGER PROTEIN ATL16"/>
    <property type="match status" value="1"/>
</dbReference>
<evidence type="ECO:0000256" key="11">
    <source>
        <dbReference type="ARBA" id="ARBA00022989"/>
    </source>
</evidence>
<dbReference type="GO" id="GO:0016020">
    <property type="term" value="C:membrane"/>
    <property type="evidence" value="ECO:0007669"/>
    <property type="project" value="UniProtKB-SubCell"/>
</dbReference>
<evidence type="ECO:0000256" key="6">
    <source>
        <dbReference type="ARBA" id="ARBA00022692"/>
    </source>
</evidence>
<feature type="transmembrane region" description="Helical" evidence="15">
    <location>
        <begin position="70"/>
        <end position="91"/>
    </location>
</feature>
<reference evidence="17" key="1">
    <citation type="submission" date="2021-01" db="UniProtKB">
        <authorList>
            <consortium name="EnsemblPlants"/>
        </authorList>
    </citation>
    <scope>IDENTIFICATION</scope>
</reference>
<keyword evidence="9" id="KW-0833">Ubl conjugation pathway</keyword>
<evidence type="ECO:0000256" key="9">
    <source>
        <dbReference type="ARBA" id="ARBA00022786"/>
    </source>
</evidence>
<dbReference type="InterPro" id="IPR044600">
    <property type="entry name" value="ATL1/ATL16-like"/>
</dbReference>
<dbReference type="FunFam" id="3.30.40.10:FF:000187">
    <property type="entry name" value="E3 ubiquitin-protein ligase ATL6"/>
    <property type="match status" value="1"/>
</dbReference>
<evidence type="ECO:0000259" key="16">
    <source>
        <dbReference type="PROSITE" id="PS50089"/>
    </source>
</evidence>
<evidence type="ECO:0000256" key="1">
    <source>
        <dbReference type="ARBA" id="ARBA00000900"/>
    </source>
</evidence>
<evidence type="ECO:0000256" key="7">
    <source>
        <dbReference type="ARBA" id="ARBA00022723"/>
    </source>
</evidence>
<dbReference type="CDD" id="cd16461">
    <property type="entry name" value="RING-H2_EL5-like"/>
    <property type="match status" value="1"/>
</dbReference>
<protein>
    <recommendedName>
        <fullName evidence="4">RING-type E3 ubiquitin transferase</fullName>
        <ecNumber evidence="4">2.3.2.27</ecNumber>
    </recommendedName>
</protein>
<dbReference type="UniPathway" id="UPA00143"/>
<organism evidence="17 18">
    <name type="scientific">Kalanchoe fedtschenkoi</name>
    <name type="common">Lavender scallops</name>
    <name type="synonym">South American air plant</name>
    <dbReference type="NCBI Taxonomy" id="63787"/>
    <lineage>
        <taxon>Eukaryota</taxon>
        <taxon>Viridiplantae</taxon>
        <taxon>Streptophyta</taxon>
        <taxon>Embryophyta</taxon>
        <taxon>Tracheophyta</taxon>
        <taxon>Spermatophyta</taxon>
        <taxon>Magnoliopsida</taxon>
        <taxon>eudicotyledons</taxon>
        <taxon>Gunneridae</taxon>
        <taxon>Pentapetalae</taxon>
        <taxon>Saxifragales</taxon>
        <taxon>Crassulaceae</taxon>
        <taxon>Kalanchoe</taxon>
    </lineage>
</organism>
<comment type="similarity">
    <text evidence="13">Belongs to the RING-type zinc finger family. ATL subfamily.</text>
</comment>
<evidence type="ECO:0000256" key="5">
    <source>
        <dbReference type="ARBA" id="ARBA00022679"/>
    </source>
</evidence>
<dbReference type="GO" id="GO:0016567">
    <property type="term" value="P:protein ubiquitination"/>
    <property type="evidence" value="ECO:0007669"/>
    <property type="project" value="UniProtKB-UniPathway"/>
</dbReference>
<evidence type="ECO:0000256" key="10">
    <source>
        <dbReference type="ARBA" id="ARBA00022833"/>
    </source>
</evidence>
<name>A0A7N0V1V6_KALFE</name>
<dbReference type="GO" id="GO:0061630">
    <property type="term" value="F:ubiquitin protein ligase activity"/>
    <property type="evidence" value="ECO:0007669"/>
    <property type="project" value="UniProtKB-EC"/>
</dbReference>
<evidence type="ECO:0000256" key="4">
    <source>
        <dbReference type="ARBA" id="ARBA00012483"/>
    </source>
</evidence>
<evidence type="ECO:0000313" key="18">
    <source>
        <dbReference type="Proteomes" id="UP000594263"/>
    </source>
</evidence>
<keyword evidence="10" id="KW-0862">Zinc</keyword>
<feature type="domain" description="RING-type" evidence="16">
    <location>
        <begin position="148"/>
        <end position="190"/>
    </location>
</feature>
<dbReference type="EC" id="2.3.2.27" evidence="4"/>
<dbReference type="Gene3D" id="3.30.40.10">
    <property type="entry name" value="Zinc/RING finger domain, C3HC4 (zinc finger)"/>
    <property type="match status" value="1"/>
</dbReference>
<keyword evidence="18" id="KW-1185">Reference proteome</keyword>
<keyword evidence="12 15" id="KW-0472">Membrane</keyword>
<keyword evidence="11 15" id="KW-1133">Transmembrane helix</keyword>
<dbReference type="Gramene" id="Kaladp0095s0753.1.v1.1">
    <property type="protein sequence ID" value="Kaladp0095s0753.1.v1.1.CDS.1"/>
    <property type="gene ID" value="Kaladp0095s0753.v1.1"/>
</dbReference>
<dbReference type="EnsemblPlants" id="Kaladp0095s0753.1.v1.1">
    <property type="protein sequence ID" value="Kaladp0095s0753.1.v1.1.CDS.1"/>
    <property type="gene ID" value="Kaladp0095s0753.v1.1"/>
</dbReference>
<dbReference type="SUPFAM" id="SSF57850">
    <property type="entry name" value="RING/U-box"/>
    <property type="match status" value="1"/>
</dbReference>
<evidence type="ECO:0000256" key="14">
    <source>
        <dbReference type="PROSITE-ProRule" id="PRU00175"/>
    </source>
</evidence>
<evidence type="ECO:0000256" key="13">
    <source>
        <dbReference type="ARBA" id="ARBA00024209"/>
    </source>
</evidence>
<evidence type="ECO:0000256" key="2">
    <source>
        <dbReference type="ARBA" id="ARBA00004167"/>
    </source>
</evidence>
<dbReference type="PROSITE" id="PS50089">
    <property type="entry name" value="ZF_RING_2"/>
    <property type="match status" value="1"/>
</dbReference>
<evidence type="ECO:0000313" key="17">
    <source>
        <dbReference type="EnsemblPlants" id="Kaladp0095s0753.1.v1.1.CDS.1"/>
    </source>
</evidence>
<evidence type="ECO:0000256" key="3">
    <source>
        <dbReference type="ARBA" id="ARBA00004906"/>
    </source>
</evidence>
<comment type="catalytic activity">
    <reaction evidence="1">
        <text>S-ubiquitinyl-[E2 ubiquitin-conjugating enzyme]-L-cysteine + [acceptor protein]-L-lysine = [E2 ubiquitin-conjugating enzyme]-L-cysteine + N(6)-ubiquitinyl-[acceptor protein]-L-lysine.</text>
        <dbReference type="EC" id="2.3.2.27"/>
    </reaction>
</comment>
<evidence type="ECO:0000256" key="8">
    <source>
        <dbReference type="ARBA" id="ARBA00022771"/>
    </source>
</evidence>
<sequence>MAYRVTTKLEPKWTSGTALCSSFCNAATNDSGFCPAPCLSICPATCQFVLIPPAKTTAATTSSAYTLDPFFLATFACLAVGFLVMCSYAIYLKYYVERRSDPGPGRESQLFSQVRGESNGLGLQGSVIRAITVEKYRNGDDLFREKECAVCLSEFQDGEALRILPKCNHAFHMSCVDVWLGSHISCPMCRACIMSSITAITPATEHHNSPV</sequence>
<dbReference type="OMA" id="NTCPRIC"/>
<dbReference type="Pfam" id="PF13639">
    <property type="entry name" value="zf-RING_2"/>
    <property type="match status" value="1"/>
</dbReference>
<keyword evidence="7" id="KW-0479">Metal-binding</keyword>
<keyword evidence="6 15" id="KW-0812">Transmembrane</keyword>
<comment type="subcellular location">
    <subcellularLocation>
        <location evidence="2">Membrane</location>
        <topology evidence="2">Single-pass membrane protein</topology>
    </subcellularLocation>
</comment>
<dbReference type="InterPro" id="IPR001841">
    <property type="entry name" value="Znf_RING"/>
</dbReference>